<accession>A0AAV1D4S2</accession>
<dbReference type="Proteomes" id="UP001161247">
    <property type="component" value="Chromosome 4"/>
</dbReference>
<dbReference type="EMBL" id="OX459121">
    <property type="protein sequence ID" value="CAI9102742.1"/>
    <property type="molecule type" value="Genomic_DNA"/>
</dbReference>
<dbReference type="PANTHER" id="PTHR34466">
    <property type="entry name" value="OS11G0129800 PROTEIN"/>
    <property type="match status" value="1"/>
</dbReference>
<name>A0AAV1D4S2_OLDCO</name>
<evidence type="ECO:0000313" key="2">
    <source>
        <dbReference type="Proteomes" id="UP001161247"/>
    </source>
</evidence>
<reference evidence="1" key="1">
    <citation type="submission" date="2023-03" db="EMBL/GenBank/DDBJ databases">
        <authorList>
            <person name="Julca I."/>
        </authorList>
    </citation>
    <scope>NUCLEOTIDE SEQUENCE</scope>
</reference>
<sequence>MTQCQATECSEDDCCEYLVVQLSIVILGRLALQLVSCQTLKIELPKPFPAIRWSKVNGVAITDATDIPSDLRSTERKRISKCLTEEAMAYFDGCISISTSDGSDLSAPEDPPRTSAGIFTPVSDDVSSPHQNSSINASLLYVSDCSSNSRKKMNDHDQLMPCSEDFDLKADGRFERVSISPRKKMIKKVKSGISKQSYQFSFAQRAKEEMI</sequence>
<organism evidence="1 2">
    <name type="scientific">Oldenlandia corymbosa var. corymbosa</name>
    <dbReference type="NCBI Taxonomy" id="529605"/>
    <lineage>
        <taxon>Eukaryota</taxon>
        <taxon>Viridiplantae</taxon>
        <taxon>Streptophyta</taxon>
        <taxon>Embryophyta</taxon>
        <taxon>Tracheophyta</taxon>
        <taxon>Spermatophyta</taxon>
        <taxon>Magnoliopsida</taxon>
        <taxon>eudicotyledons</taxon>
        <taxon>Gunneridae</taxon>
        <taxon>Pentapetalae</taxon>
        <taxon>asterids</taxon>
        <taxon>lamiids</taxon>
        <taxon>Gentianales</taxon>
        <taxon>Rubiaceae</taxon>
        <taxon>Rubioideae</taxon>
        <taxon>Spermacoceae</taxon>
        <taxon>Hedyotis-Oldenlandia complex</taxon>
        <taxon>Oldenlandia</taxon>
    </lineage>
</organism>
<proteinExistence type="predicted"/>
<evidence type="ECO:0000313" key="1">
    <source>
        <dbReference type="EMBL" id="CAI9102742.1"/>
    </source>
</evidence>
<dbReference type="AlphaFoldDB" id="A0AAV1D4S2"/>
<dbReference type="PANTHER" id="PTHR34466:SF3">
    <property type="entry name" value="OS11G0129800 PROTEIN"/>
    <property type="match status" value="1"/>
</dbReference>
<keyword evidence="2" id="KW-1185">Reference proteome</keyword>
<gene>
    <name evidence="1" type="ORF">OLC1_LOCUS12041</name>
</gene>
<protein>
    <submittedName>
        <fullName evidence="1">OLC1v1001061C1</fullName>
    </submittedName>
</protein>